<dbReference type="AlphaFoldDB" id="A0A2G6KJG6"/>
<feature type="domain" description="ABC transmembrane type-1" evidence="8">
    <location>
        <begin position="69"/>
        <end position="258"/>
    </location>
</feature>
<feature type="transmembrane region" description="Helical" evidence="7">
    <location>
        <begin position="190"/>
        <end position="215"/>
    </location>
</feature>
<comment type="similarity">
    <text evidence="7">Belongs to the binding-protein-dependent transport system permease family.</text>
</comment>
<dbReference type="PANTHER" id="PTHR43386:SF25">
    <property type="entry name" value="PEPTIDE ABC TRANSPORTER PERMEASE PROTEIN"/>
    <property type="match status" value="1"/>
</dbReference>
<evidence type="ECO:0000256" key="3">
    <source>
        <dbReference type="ARBA" id="ARBA00022475"/>
    </source>
</evidence>
<name>A0A2G6KJG6_9BACT</name>
<dbReference type="Gene3D" id="1.10.3720.10">
    <property type="entry name" value="MetI-like"/>
    <property type="match status" value="1"/>
</dbReference>
<sequence length="275" mass="30206">MILLHNKALFAGFLILLLLLCCAVFAPFLSLFPPDQMNYQDRMKLPSITHPFGTDFFGRDIFSRTIYSSRIALQVGFFSVILATIPGLFLGVLAGYKQNWLDHVIMRLMDGLLSFPALLLAIAMITVLGPGHLQATVSISIIFLPSFTRLIRAQVLAIRGEDYIEAAVALGASDHAIIWRHILPNIMGALIVQTTVSFANAILIEAGLSFLGLGTQPPLPSWGIMLQEAKDFMDIQPWAAILPGGAIALTVMGFNLFGDGLRDRLDPRFRPKSIK</sequence>
<dbReference type="PROSITE" id="PS50928">
    <property type="entry name" value="ABC_TM1"/>
    <property type="match status" value="1"/>
</dbReference>
<feature type="transmembrane region" description="Helical" evidence="7">
    <location>
        <begin position="235"/>
        <end position="258"/>
    </location>
</feature>
<comment type="subcellular location">
    <subcellularLocation>
        <location evidence="1 7">Cell membrane</location>
        <topology evidence="1 7">Multi-pass membrane protein</topology>
    </subcellularLocation>
</comment>
<evidence type="ECO:0000313" key="9">
    <source>
        <dbReference type="EMBL" id="PIE35813.1"/>
    </source>
</evidence>
<keyword evidence="6 7" id="KW-0472">Membrane</keyword>
<evidence type="ECO:0000256" key="7">
    <source>
        <dbReference type="RuleBase" id="RU363032"/>
    </source>
</evidence>
<organism evidence="9 10">
    <name type="scientific">candidate division KSB3 bacterium</name>
    <dbReference type="NCBI Taxonomy" id="2044937"/>
    <lineage>
        <taxon>Bacteria</taxon>
        <taxon>candidate division KSB3</taxon>
    </lineage>
</organism>
<dbReference type="PANTHER" id="PTHR43386">
    <property type="entry name" value="OLIGOPEPTIDE TRANSPORT SYSTEM PERMEASE PROTEIN APPC"/>
    <property type="match status" value="1"/>
</dbReference>
<dbReference type="EMBL" id="PDSK01000032">
    <property type="protein sequence ID" value="PIE35813.1"/>
    <property type="molecule type" value="Genomic_DNA"/>
</dbReference>
<comment type="caution">
    <text evidence="9">The sequence shown here is derived from an EMBL/GenBank/DDBJ whole genome shotgun (WGS) entry which is preliminary data.</text>
</comment>
<evidence type="ECO:0000256" key="5">
    <source>
        <dbReference type="ARBA" id="ARBA00022989"/>
    </source>
</evidence>
<evidence type="ECO:0000313" key="10">
    <source>
        <dbReference type="Proteomes" id="UP000230821"/>
    </source>
</evidence>
<evidence type="ECO:0000259" key="8">
    <source>
        <dbReference type="PROSITE" id="PS50928"/>
    </source>
</evidence>
<accession>A0A2G6KJG6</accession>
<dbReference type="Proteomes" id="UP000230821">
    <property type="component" value="Unassembled WGS sequence"/>
</dbReference>
<keyword evidence="5 7" id="KW-1133">Transmembrane helix</keyword>
<dbReference type="SUPFAM" id="SSF161098">
    <property type="entry name" value="MetI-like"/>
    <property type="match status" value="1"/>
</dbReference>
<feature type="transmembrane region" description="Helical" evidence="7">
    <location>
        <begin position="108"/>
        <end position="127"/>
    </location>
</feature>
<gene>
    <name evidence="9" type="ORF">CSA56_02725</name>
</gene>
<dbReference type="InterPro" id="IPR050366">
    <property type="entry name" value="BP-dependent_transpt_permease"/>
</dbReference>
<dbReference type="GO" id="GO:0005886">
    <property type="term" value="C:plasma membrane"/>
    <property type="evidence" value="ECO:0007669"/>
    <property type="project" value="UniProtKB-SubCell"/>
</dbReference>
<dbReference type="InterPro" id="IPR025966">
    <property type="entry name" value="OppC_N"/>
</dbReference>
<protein>
    <submittedName>
        <fullName evidence="9">Peptide ABC transporter permease</fullName>
    </submittedName>
</protein>
<proteinExistence type="inferred from homology"/>
<feature type="transmembrane region" description="Helical" evidence="7">
    <location>
        <begin position="71"/>
        <end position="96"/>
    </location>
</feature>
<dbReference type="InterPro" id="IPR035906">
    <property type="entry name" value="MetI-like_sf"/>
</dbReference>
<keyword evidence="3" id="KW-1003">Cell membrane</keyword>
<evidence type="ECO:0000256" key="2">
    <source>
        <dbReference type="ARBA" id="ARBA00022448"/>
    </source>
</evidence>
<evidence type="ECO:0000256" key="4">
    <source>
        <dbReference type="ARBA" id="ARBA00022692"/>
    </source>
</evidence>
<keyword evidence="4 7" id="KW-0812">Transmembrane</keyword>
<reference evidence="9 10" key="1">
    <citation type="submission" date="2017-10" db="EMBL/GenBank/DDBJ databases">
        <title>Novel microbial diversity and functional potential in the marine mammal oral microbiome.</title>
        <authorList>
            <person name="Dudek N.K."/>
            <person name="Sun C.L."/>
            <person name="Burstein D."/>
            <person name="Kantor R.S."/>
            <person name="Aliaga Goltsman D.S."/>
            <person name="Bik E.M."/>
            <person name="Thomas B.C."/>
            <person name="Banfield J.F."/>
            <person name="Relman D.A."/>
        </authorList>
    </citation>
    <scope>NUCLEOTIDE SEQUENCE [LARGE SCALE GENOMIC DNA]</scope>
    <source>
        <strain evidence="9">DOLJORAL78_47_16</strain>
    </source>
</reference>
<dbReference type="Pfam" id="PF12911">
    <property type="entry name" value="OppC_N"/>
    <property type="match status" value="1"/>
</dbReference>
<dbReference type="CDD" id="cd06261">
    <property type="entry name" value="TM_PBP2"/>
    <property type="match status" value="1"/>
</dbReference>
<keyword evidence="2 7" id="KW-0813">Transport</keyword>
<dbReference type="InterPro" id="IPR000515">
    <property type="entry name" value="MetI-like"/>
</dbReference>
<dbReference type="Pfam" id="PF00528">
    <property type="entry name" value="BPD_transp_1"/>
    <property type="match status" value="1"/>
</dbReference>
<dbReference type="GO" id="GO:0055085">
    <property type="term" value="P:transmembrane transport"/>
    <property type="evidence" value="ECO:0007669"/>
    <property type="project" value="InterPro"/>
</dbReference>
<evidence type="ECO:0000256" key="1">
    <source>
        <dbReference type="ARBA" id="ARBA00004651"/>
    </source>
</evidence>
<evidence type="ECO:0000256" key="6">
    <source>
        <dbReference type="ARBA" id="ARBA00023136"/>
    </source>
</evidence>